<dbReference type="SUPFAM" id="SSF55961">
    <property type="entry name" value="Bet v1-like"/>
    <property type="match status" value="1"/>
</dbReference>
<name>A0ABV7YFT4_9ACTN</name>
<sequence length="169" mass="18481">MPRVLIVIGALVVVLAGAIVWQRANPLVLRVETEIEASADQVWNVLADRAAYPEWNPFIVRSEGELAVGATITNVMRSGGTDRTFTPTLLAVTPGRELRWIGRLYVPGLFDGEHSFVIEELGPGRVRLVQEETFKGALVPFLTGMLRGETLPGFRAMNDTLAVRAAATR</sequence>
<gene>
    <name evidence="1" type="ORF">ACFOUW_18870</name>
</gene>
<evidence type="ECO:0000313" key="1">
    <source>
        <dbReference type="EMBL" id="MFC3762910.1"/>
    </source>
</evidence>
<dbReference type="InterPro" id="IPR023393">
    <property type="entry name" value="START-like_dom_sf"/>
</dbReference>
<dbReference type="Gene3D" id="3.30.530.20">
    <property type="match status" value="1"/>
</dbReference>
<dbReference type="EMBL" id="JBHRZH010000016">
    <property type="protein sequence ID" value="MFC3762910.1"/>
    <property type="molecule type" value="Genomic_DNA"/>
</dbReference>
<protein>
    <submittedName>
        <fullName evidence="1">SRPBCC family protein</fullName>
    </submittedName>
</protein>
<comment type="caution">
    <text evidence="1">The sequence shown here is derived from an EMBL/GenBank/DDBJ whole genome shotgun (WGS) entry which is preliminary data.</text>
</comment>
<dbReference type="Proteomes" id="UP001595699">
    <property type="component" value="Unassembled WGS sequence"/>
</dbReference>
<dbReference type="Pfam" id="PF10604">
    <property type="entry name" value="Polyketide_cyc2"/>
    <property type="match status" value="1"/>
</dbReference>
<dbReference type="PANTHER" id="PTHR36166">
    <property type="entry name" value="CHROMOSOME 9, WHOLE GENOME SHOTGUN SEQUENCE"/>
    <property type="match status" value="1"/>
</dbReference>
<dbReference type="RefSeq" id="WP_205113816.1">
    <property type="nucleotide sequence ID" value="NZ_JAFBCM010000001.1"/>
</dbReference>
<dbReference type="CDD" id="cd07822">
    <property type="entry name" value="SRPBCC_4"/>
    <property type="match status" value="1"/>
</dbReference>
<proteinExistence type="predicted"/>
<organism evidence="1 2">
    <name type="scientific">Tenggerimyces flavus</name>
    <dbReference type="NCBI Taxonomy" id="1708749"/>
    <lineage>
        <taxon>Bacteria</taxon>
        <taxon>Bacillati</taxon>
        <taxon>Actinomycetota</taxon>
        <taxon>Actinomycetes</taxon>
        <taxon>Propionibacteriales</taxon>
        <taxon>Nocardioidaceae</taxon>
        <taxon>Tenggerimyces</taxon>
    </lineage>
</organism>
<keyword evidence="2" id="KW-1185">Reference proteome</keyword>
<dbReference type="InterPro" id="IPR019587">
    <property type="entry name" value="Polyketide_cyclase/dehydratase"/>
</dbReference>
<reference evidence="2" key="1">
    <citation type="journal article" date="2019" name="Int. J. Syst. Evol. Microbiol.">
        <title>The Global Catalogue of Microorganisms (GCM) 10K type strain sequencing project: providing services to taxonomists for standard genome sequencing and annotation.</title>
        <authorList>
            <consortium name="The Broad Institute Genomics Platform"/>
            <consortium name="The Broad Institute Genome Sequencing Center for Infectious Disease"/>
            <person name="Wu L."/>
            <person name="Ma J."/>
        </authorList>
    </citation>
    <scope>NUCLEOTIDE SEQUENCE [LARGE SCALE GENOMIC DNA]</scope>
    <source>
        <strain evidence="2">CGMCC 4.7241</strain>
    </source>
</reference>
<evidence type="ECO:0000313" key="2">
    <source>
        <dbReference type="Proteomes" id="UP001595699"/>
    </source>
</evidence>
<accession>A0ABV7YFT4</accession>
<dbReference type="PANTHER" id="PTHR36166:SF1">
    <property type="entry name" value="SRPBCC DOMAIN-CONTAINING PROTEIN"/>
    <property type="match status" value="1"/>
</dbReference>